<evidence type="ECO:0000313" key="7">
    <source>
        <dbReference type="Proteomes" id="UP000006727"/>
    </source>
</evidence>
<dbReference type="GO" id="GO:0050832">
    <property type="term" value="P:defense response to fungus"/>
    <property type="evidence" value="ECO:0007669"/>
    <property type="project" value="InterPro"/>
</dbReference>
<dbReference type="STRING" id="3218.A0A2K1J852"/>
<feature type="compositionally biased region" description="Gly residues" evidence="3">
    <location>
        <begin position="191"/>
        <end position="223"/>
    </location>
</feature>
<dbReference type="PaxDb" id="3218-PP1S106_32V6.1"/>
<sequence>MVYNQSDSDGTDDDDLPPTQVMRSSGVARAKGRPSGNGKPSSSFHIEQQIRQLELDAYLSLLRAFSAQSEVITWSKEGLMSDMRKELRVADEQHREMLGKVGQDETLQRIRTWRQTGEDPGMVAHHREPSPSPSVSQNRKKQKVGHAGPILPPPAPLLKAAPHLALPSASGGRGPSSGKKSRSKGVTEAGGVPGRGAAGGGGGGGGGGVGRGGAAGGLGGGRGAAPWSNHKGAGPSTDSRVEAWVGRRLRIRWPDDNIHYEAVVVDFNREEMLHCLAYDSGTPDESFEWVDLKGMDKNDVQWLDSRADPVMILEGKVPPLIPAERGAGRGVKRGRGGYGGVVGRPKGSGQRGRPPGSGASHEKGAMAATPQSRGWRGGGGVGGGGAVEADRNGTEKGDRRTHILYPDTAAFVKQMDALEHEEDFEKLESGRRAAKEYEEMLRKALAIVSDFSGDGGGGGGGGGSEEERVQVVDSPVQSVGLEKGGHRSVQETGGGRREEESEEEDTGGDRRDDHEGSEGNGGGRGGGGGSDVDLDKSDDDGDGDGEDDR</sequence>
<gene>
    <name evidence="6" type="primary">LOC112293009</name>
    <name evidence="5" type="ORF">PHYPA_020812</name>
</gene>
<dbReference type="EnsemblPlants" id="Pp3c16_11440V3.3">
    <property type="protein sequence ID" value="PAC:32985248.CDS.1"/>
    <property type="gene ID" value="Pp3c16_11440"/>
</dbReference>
<dbReference type="PANTHER" id="PTHR33432:SF22">
    <property type="entry name" value="OS10G0436850 PROTEIN"/>
    <property type="match status" value="1"/>
</dbReference>
<dbReference type="GeneID" id="112293009"/>
<dbReference type="Gramene" id="Pp3c16_11440V3.1">
    <property type="protein sequence ID" value="PAC:32985246.CDS.1"/>
    <property type="gene ID" value="Pp3c16_11440"/>
</dbReference>
<dbReference type="AlphaFoldDB" id="A0A2K1J852"/>
<dbReference type="InterPro" id="IPR033485">
    <property type="entry name" value="EMSY-LIKE_plant"/>
</dbReference>
<protein>
    <recommendedName>
        <fullName evidence="4">ENT domain-containing protein</fullName>
    </recommendedName>
</protein>
<dbReference type="PANTHER" id="PTHR33432">
    <property type="entry name" value="PROTEIN EMSY-LIKE 4"/>
    <property type="match status" value="1"/>
</dbReference>
<dbReference type="CDD" id="cd20404">
    <property type="entry name" value="Tudor_Agenet_AtEML-like"/>
    <property type="match status" value="1"/>
</dbReference>
<dbReference type="InterPro" id="IPR036142">
    <property type="entry name" value="ENT_dom-like_sf"/>
</dbReference>
<reference evidence="6" key="3">
    <citation type="submission" date="2020-12" db="UniProtKB">
        <authorList>
            <consortium name="EnsemblPlants"/>
        </authorList>
    </citation>
    <scope>IDENTIFICATION</scope>
</reference>
<evidence type="ECO:0000259" key="4">
    <source>
        <dbReference type="PROSITE" id="PS51138"/>
    </source>
</evidence>
<name>A0A2K1J852_PHYPA</name>
<feature type="compositionally biased region" description="Basic and acidic residues" evidence="3">
    <location>
        <begin position="507"/>
        <end position="517"/>
    </location>
</feature>
<feature type="compositionally biased region" description="Low complexity" evidence="3">
    <location>
        <begin position="343"/>
        <end position="359"/>
    </location>
</feature>
<dbReference type="RefSeq" id="XP_073395842.1">
    <property type="nucleotide sequence ID" value="XM_073539741.1"/>
</dbReference>
<feature type="region of interest" description="Disordered" evidence="3">
    <location>
        <begin position="324"/>
        <end position="402"/>
    </location>
</feature>
<dbReference type="Gramene" id="Pp3c16_11440V3.3">
    <property type="protein sequence ID" value="PAC:32985248.CDS.1"/>
    <property type="gene ID" value="Pp3c16_11440"/>
</dbReference>
<feature type="compositionally biased region" description="Gly residues" evidence="3">
    <location>
        <begin position="375"/>
        <end position="386"/>
    </location>
</feature>
<dbReference type="Gramene" id="Pp3c16_11440V3.2">
    <property type="protein sequence ID" value="PAC:32985247.CDS.1"/>
    <property type="gene ID" value="Pp3c16_11440"/>
</dbReference>
<organism evidence="5">
    <name type="scientific">Physcomitrium patens</name>
    <name type="common">Spreading-leaved earth moss</name>
    <name type="synonym">Physcomitrella patens</name>
    <dbReference type="NCBI Taxonomy" id="3218"/>
    <lineage>
        <taxon>Eukaryota</taxon>
        <taxon>Viridiplantae</taxon>
        <taxon>Streptophyta</taxon>
        <taxon>Embryophyta</taxon>
        <taxon>Bryophyta</taxon>
        <taxon>Bryophytina</taxon>
        <taxon>Bryopsida</taxon>
        <taxon>Funariidae</taxon>
        <taxon>Funariales</taxon>
        <taxon>Funariaceae</taxon>
        <taxon>Physcomitrium</taxon>
    </lineage>
</organism>
<comment type="subcellular location">
    <subcellularLocation>
        <location evidence="1">Nucleus</location>
    </subcellularLocation>
</comment>
<keyword evidence="2" id="KW-0539">Nucleus</keyword>
<dbReference type="RefSeq" id="XP_024397812.1">
    <property type="nucleotide sequence ID" value="XM_024542044.2"/>
</dbReference>
<feature type="compositionally biased region" description="Basic and acidic residues" evidence="3">
    <location>
        <begin position="483"/>
        <end position="499"/>
    </location>
</feature>
<feature type="compositionally biased region" description="Acidic residues" evidence="3">
    <location>
        <begin position="536"/>
        <end position="549"/>
    </location>
</feature>
<evidence type="ECO:0000313" key="6">
    <source>
        <dbReference type="EnsemblPlants" id="PAC:32985246.CDS.1"/>
    </source>
</evidence>
<dbReference type="PROSITE" id="PS51138">
    <property type="entry name" value="ENT"/>
    <property type="match status" value="1"/>
</dbReference>
<accession>A0A2K1J852</accession>
<dbReference type="Proteomes" id="UP000006727">
    <property type="component" value="Chromosome 16"/>
</dbReference>
<reference evidence="5 7" key="2">
    <citation type="journal article" date="2018" name="Plant J.">
        <title>The Physcomitrella patens chromosome-scale assembly reveals moss genome structure and evolution.</title>
        <authorList>
            <person name="Lang D."/>
            <person name="Ullrich K.K."/>
            <person name="Murat F."/>
            <person name="Fuchs J."/>
            <person name="Jenkins J."/>
            <person name="Haas F.B."/>
            <person name="Piednoel M."/>
            <person name="Gundlach H."/>
            <person name="Van Bel M."/>
            <person name="Meyberg R."/>
            <person name="Vives C."/>
            <person name="Morata J."/>
            <person name="Symeonidi A."/>
            <person name="Hiss M."/>
            <person name="Muchero W."/>
            <person name="Kamisugi Y."/>
            <person name="Saleh O."/>
            <person name="Blanc G."/>
            <person name="Decker E.L."/>
            <person name="van Gessel N."/>
            <person name="Grimwood J."/>
            <person name="Hayes R.D."/>
            <person name="Graham S.W."/>
            <person name="Gunter L.E."/>
            <person name="McDaniel S.F."/>
            <person name="Hoernstein S.N.W."/>
            <person name="Larsson A."/>
            <person name="Li F.W."/>
            <person name="Perroud P.F."/>
            <person name="Phillips J."/>
            <person name="Ranjan P."/>
            <person name="Rokshar D.S."/>
            <person name="Rothfels C.J."/>
            <person name="Schneider L."/>
            <person name="Shu S."/>
            <person name="Stevenson D.W."/>
            <person name="Thummler F."/>
            <person name="Tillich M."/>
            <person name="Villarreal Aguilar J.C."/>
            <person name="Widiez T."/>
            <person name="Wong G.K."/>
            <person name="Wymore A."/>
            <person name="Zhang Y."/>
            <person name="Zimmer A.D."/>
            <person name="Quatrano R.S."/>
            <person name="Mayer K.F.X."/>
            <person name="Goodstein D."/>
            <person name="Casacuberta J.M."/>
            <person name="Vandepoele K."/>
            <person name="Reski R."/>
            <person name="Cuming A.C."/>
            <person name="Tuskan G.A."/>
            <person name="Maumus F."/>
            <person name="Salse J."/>
            <person name="Schmutz J."/>
            <person name="Rensing S.A."/>
        </authorList>
    </citation>
    <scope>NUCLEOTIDE SEQUENCE [LARGE SCALE GENOMIC DNA]</scope>
    <source>
        <strain evidence="6 7">cv. Gransden 2004</strain>
    </source>
</reference>
<feature type="region of interest" description="Disordered" evidence="3">
    <location>
        <begin position="1"/>
        <end position="45"/>
    </location>
</feature>
<dbReference type="EnsemblPlants" id="Pp3c16_11440V3.2">
    <property type="protein sequence ID" value="PAC:32985247.CDS.1"/>
    <property type="gene ID" value="Pp3c16_11440"/>
</dbReference>
<reference evidence="5 7" key="1">
    <citation type="journal article" date="2008" name="Science">
        <title>The Physcomitrella genome reveals evolutionary insights into the conquest of land by plants.</title>
        <authorList>
            <person name="Rensing S."/>
            <person name="Lang D."/>
            <person name="Zimmer A."/>
            <person name="Terry A."/>
            <person name="Salamov A."/>
            <person name="Shapiro H."/>
            <person name="Nishiyama T."/>
            <person name="Perroud P.-F."/>
            <person name="Lindquist E."/>
            <person name="Kamisugi Y."/>
            <person name="Tanahashi T."/>
            <person name="Sakakibara K."/>
            <person name="Fujita T."/>
            <person name="Oishi K."/>
            <person name="Shin-I T."/>
            <person name="Kuroki Y."/>
            <person name="Toyoda A."/>
            <person name="Suzuki Y."/>
            <person name="Hashimoto A."/>
            <person name="Yamaguchi K."/>
            <person name="Sugano A."/>
            <person name="Kohara Y."/>
            <person name="Fujiyama A."/>
            <person name="Anterola A."/>
            <person name="Aoki S."/>
            <person name="Ashton N."/>
            <person name="Barbazuk W.B."/>
            <person name="Barker E."/>
            <person name="Bennetzen J."/>
            <person name="Bezanilla M."/>
            <person name="Blankenship R."/>
            <person name="Cho S.H."/>
            <person name="Dutcher S."/>
            <person name="Estelle M."/>
            <person name="Fawcett J.A."/>
            <person name="Gundlach H."/>
            <person name="Hanada K."/>
            <person name="Heyl A."/>
            <person name="Hicks K.A."/>
            <person name="Hugh J."/>
            <person name="Lohr M."/>
            <person name="Mayer K."/>
            <person name="Melkozernov A."/>
            <person name="Murata T."/>
            <person name="Nelson D."/>
            <person name="Pils B."/>
            <person name="Prigge M."/>
            <person name="Reiss B."/>
            <person name="Renner T."/>
            <person name="Rombauts S."/>
            <person name="Rushton P."/>
            <person name="Sanderfoot A."/>
            <person name="Schween G."/>
            <person name="Shiu S.-H."/>
            <person name="Stueber K."/>
            <person name="Theodoulou F.L."/>
            <person name="Tu H."/>
            <person name="Van de Peer Y."/>
            <person name="Verrier P.J."/>
            <person name="Waters E."/>
            <person name="Wood A."/>
            <person name="Yang L."/>
            <person name="Cove D."/>
            <person name="Cuming A."/>
            <person name="Hasebe M."/>
            <person name="Lucas S."/>
            <person name="Mishler D.B."/>
            <person name="Reski R."/>
            <person name="Grigoriev I."/>
            <person name="Quatrano R.S."/>
            <person name="Boore J.L."/>
        </authorList>
    </citation>
    <scope>NUCLEOTIDE SEQUENCE [LARGE SCALE GENOMIC DNA]</scope>
    <source>
        <strain evidence="6 7">cv. Gransden 2004</strain>
    </source>
</reference>
<proteinExistence type="predicted"/>
<keyword evidence="7" id="KW-1185">Reference proteome</keyword>
<dbReference type="OMA" id="RTKWPED"/>
<dbReference type="Pfam" id="PF03735">
    <property type="entry name" value="ENT"/>
    <property type="match status" value="1"/>
</dbReference>
<evidence type="ECO:0000313" key="5">
    <source>
        <dbReference type="EMBL" id="PNR37703.1"/>
    </source>
</evidence>
<evidence type="ECO:0000256" key="3">
    <source>
        <dbReference type="SAM" id="MobiDB-lite"/>
    </source>
</evidence>
<feature type="region of interest" description="Disordered" evidence="3">
    <location>
        <begin position="118"/>
        <end position="240"/>
    </location>
</feature>
<evidence type="ECO:0000256" key="2">
    <source>
        <dbReference type="ARBA" id="ARBA00023242"/>
    </source>
</evidence>
<evidence type="ECO:0000256" key="1">
    <source>
        <dbReference type="ARBA" id="ARBA00004123"/>
    </source>
</evidence>
<dbReference type="EMBL" id="ABEU02000016">
    <property type="protein sequence ID" value="PNR37703.1"/>
    <property type="molecule type" value="Genomic_DNA"/>
</dbReference>
<dbReference type="InterPro" id="IPR005491">
    <property type="entry name" value="ENT_dom"/>
</dbReference>
<dbReference type="Gene3D" id="1.10.1240.40">
    <property type="entry name" value="ENT domain"/>
    <property type="match status" value="1"/>
</dbReference>
<dbReference type="EnsemblPlants" id="Pp3c16_11440V3.1">
    <property type="protein sequence ID" value="PAC:32985246.CDS.1"/>
    <property type="gene ID" value="Pp3c16_11440"/>
</dbReference>
<dbReference type="GO" id="GO:0005634">
    <property type="term" value="C:nucleus"/>
    <property type="evidence" value="ECO:0007669"/>
    <property type="project" value="UniProtKB-SubCell"/>
</dbReference>
<feature type="compositionally biased region" description="Basic and acidic residues" evidence="3">
    <location>
        <begin position="388"/>
        <end position="401"/>
    </location>
</feature>
<feature type="compositionally biased region" description="Low complexity" evidence="3">
    <location>
        <begin position="157"/>
        <end position="170"/>
    </location>
</feature>
<feature type="domain" description="ENT" evidence="4">
    <location>
        <begin position="46"/>
        <end position="133"/>
    </location>
</feature>
<dbReference type="SUPFAM" id="SSF158639">
    <property type="entry name" value="ENT-like"/>
    <property type="match status" value="1"/>
</dbReference>
<feature type="compositionally biased region" description="Gly residues" evidence="3">
    <location>
        <begin position="453"/>
        <end position="463"/>
    </location>
</feature>
<dbReference type="OrthoDB" id="1737049at2759"/>
<dbReference type="SMART" id="SM01191">
    <property type="entry name" value="ENT"/>
    <property type="match status" value="1"/>
</dbReference>
<feature type="region of interest" description="Disordered" evidence="3">
    <location>
        <begin position="449"/>
        <end position="549"/>
    </location>
</feature>
<feature type="compositionally biased region" description="Gly residues" evidence="3">
    <location>
        <begin position="518"/>
        <end position="530"/>
    </location>
</feature>